<evidence type="ECO:0000256" key="7">
    <source>
        <dbReference type="SAM" id="Phobius"/>
    </source>
</evidence>
<dbReference type="GO" id="GO:0005886">
    <property type="term" value="C:plasma membrane"/>
    <property type="evidence" value="ECO:0007669"/>
    <property type="project" value="UniProtKB-SubCell"/>
</dbReference>
<dbReference type="RefSeq" id="WP_105483727.1">
    <property type="nucleotide sequence ID" value="NZ_NIGF01000008.1"/>
</dbReference>
<evidence type="ECO:0000256" key="3">
    <source>
        <dbReference type="ARBA" id="ARBA00022692"/>
    </source>
</evidence>
<evidence type="ECO:0000313" key="9">
    <source>
        <dbReference type="EMBL" id="PQV63886.1"/>
    </source>
</evidence>
<proteinExistence type="predicted"/>
<dbReference type="PANTHER" id="PTHR35007">
    <property type="entry name" value="INTEGRAL MEMBRANE PROTEIN-RELATED"/>
    <property type="match status" value="1"/>
</dbReference>
<dbReference type="PANTHER" id="PTHR35007:SF2">
    <property type="entry name" value="PILUS ASSEMBLE PROTEIN"/>
    <property type="match status" value="1"/>
</dbReference>
<comment type="caution">
    <text evidence="9">The sequence shown here is derived from an EMBL/GenBank/DDBJ whole genome shotgun (WGS) entry which is preliminary data.</text>
</comment>
<evidence type="ECO:0000313" key="10">
    <source>
        <dbReference type="Proteomes" id="UP000237684"/>
    </source>
</evidence>
<evidence type="ECO:0000256" key="2">
    <source>
        <dbReference type="ARBA" id="ARBA00022475"/>
    </source>
</evidence>
<dbReference type="AlphaFoldDB" id="A0A2S8SSY0"/>
<evidence type="ECO:0000256" key="4">
    <source>
        <dbReference type="ARBA" id="ARBA00022989"/>
    </source>
</evidence>
<dbReference type="EMBL" id="NIGF01000008">
    <property type="protein sequence ID" value="PQV63886.1"/>
    <property type="molecule type" value="Genomic_DNA"/>
</dbReference>
<evidence type="ECO:0000256" key="1">
    <source>
        <dbReference type="ARBA" id="ARBA00004651"/>
    </source>
</evidence>
<reference evidence="9 10" key="1">
    <citation type="journal article" date="2018" name="Syst. Appl. Microbiol.">
        <title>Abditibacterium utsteinense sp. nov., the first cultivated member of candidate phylum FBP, isolated from ice-free Antarctic soil samples.</title>
        <authorList>
            <person name="Tahon G."/>
            <person name="Tytgat B."/>
            <person name="Lebbe L."/>
            <person name="Carlier A."/>
            <person name="Willems A."/>
        </authorList>
    </citation>
    <scope>NUCLEOTIDE SEQUENCE [LARGE SCALE GENOMIC DNA]</scope>
    <source>
        <strain evidence="9 10">LMG 29911</strain>
    </source>
</reference>
<keyword evidence="5 7" id="KW-0472">Membrane</keyword>
<sequence>MREAPNIPPPANSPAPRSRRGGRVTDRILPPDMRDRVQRQSFLTRVLGPKLEALAEKPGAIASIFNIEDLRVRLLRAGFPMGLRAQTFMVIKVVGALVGALLFMLYLPILNSTVFLPALNFAFPPVFLPLFGILGVIYGFKLPDIWLGIKIRARQTEVQLVLPDMIDLISVSVEAGLGLMSAIQRISERFDNALSEEFLRTLQEVRLGRSQTDALRDMVTRIDVPDLTTLLTAIIQAELLGLAVANVLRIQSERLRERRSQRAREAAQKAPIKMTFPLVLFIFPALFVVILGPAMIKIFMQQDTF</sequence>
<name>A0A2S8SSY0_9BACT</name>
<organism evidence="9 10">
    <name type="scientific">Abditibacterium utsteinense</name>
    <dbReference type="NCBI Taxonomy" id="1960156"/>
    <lineage>
        <taxon>Bacteria</taxon>
        <taxon>Pseudomonadati</taxon>
        <taxon>Abditibacteriota</taxon>
        <taxon>Abditibacteriia</taxon>
        <taxon>Abditibacteriales</taxon>
        <taxon>Abditibacteriaceae</taxon>
        <taxon>Abditibacterium</taxon>
    </lineage>
</organism>
<dbReference type="InParanoid" id="A0A2S8SSY0"/>
<feature type="domain" description="Type II secretion system protein GspF" evidence="8">
    <location>
        <begin position="166"/>
        <end position="291"/>
    </location>
</feature>
<keyword evidence="3 7" id="KW-0812">Transmembrane</keyword>
<feature type="transmembrane region" description="Helical" evidence="7">
    <location>
        <begin position="278"/>
        <end position="300"/>
    </location>
</feature>
<keyword evidence="10" id="KW-1185">Reference proteome</keyword>
<dbReference type="OrthoDB" id="9810662at2"/>
<evidence type="ECO:0000256" key="5">
    <source>
        <dbReference type="ARBA" id="ARBA00023136"/>
    </source>
</evidence>
<feature type="transmembrane region" description="Helical" evidence="7">
    <location>
        <begin position="89"/>
        <end position="109"/>
    </location>
</feature>
<feature type="transmembrane region" description="Helical" evidence="7">
    <location>
        <begin position="121"/>
        <end position="140"/>
    </location>
</feature>
<gene>
    <name evidence="9" type="ORF">B1R32_10893</name>
</gene>
<feature type="compositionally biased region" description="Pro residues" evidence="6">
    <location>
        <begin position="1"/>
        <end position="13"/>
    </location>
</feature>
<protein>
    <submittedName>
        <fullName evidence="9">Tight adherence protein C</fullName>
    </submittedName>
</protein>
<keyword evidence="2" id="KW-1003">Cell membrane</keyword>
<feature type="region of interest" description="Disordered" evidence="6">
    <location>
        <begin position="1"/>
        <end position="29"/>
    </location>
</feature>
<dbReference type="Proteomes" id="UP000237684">
    <property type="component" value="Unassembled WGS sequence"/>
</dbReference>
<dbReference type="InterPro" id="IPR018076">
    <property type="entry name" value="T2SS_GspF_dom"/>
</dbReference>
<evidence type="ECO:0000256" key="6">
    <source>
        <dbReference type="SAM" id="MobiDB-lite"/>
    </source>
</evidence>
<comment type="subcellular location">
    <subcellularLocation>
        <location evidence="1">Cell membrane</location>
        <topology evidence="1">Multi-pass membrane protein</topology>
    </subcellularLocation>
</comment>
<accession>A0A2S8SSY0</accession>
<dbReference type="Pfam" id="PF00482">
    <property type="entry name" value="T2SSF"/>
    <property type="match status" value="1"/>
</dbReference>
<keyword evidence="4 7" id="KW-1133">Transmembrane helix</keyword>
<evidence type="ECO:0000259" key="8">
    <source>
        <dbReference type="Pfam" id="PF00482"/>
    </source>
</evidence>